<dbReference type="InterPro" id="IPR029056">
    <property type="entry name" value="Ribokinase-like"/>
</dbReference>
<dbReference type="SUPFAM" id="SSF53613">
    <property type="entry name" value="Ribokinase-like"/>
    <property type="match status" value="1"/>
</dbReference>
<dbReference type="InterPro" id="IPR050306">
    <property type="entry name" value="PfkB_Carbo_kinase"/>
</dbReference>
<feature type="domain" description="Carbohydrate kinase PfkB" evidence="4">
    <location>
        <begin position="8"/>
        <end position="356"/>
    </location>
</feature>
<organism evidence="5">
    <name type="scientific">Caldilinea aerophila</name>
    <dbReference type="NCBI Taxonomy" id="133453"/>
    <lineage>
        <taxon>Bacteria</taxon>
        <taxon>Bacillati</taxon>
        <taxon>Chloroflexota</taxon>
        <taxon>Caldilineae</taxon>
        <taxon>Caldilineales</taxon>
        <taxon>Caldilineaceae</taxon>
        <taxon>Caldilinea</taxon>
    </lineage>
</organism>
<keyword evidence="3 5" id="KW-0418">Kinase</keyword>
<evidence type="ECO:0000313" key="5">
    <source>
        <dbReference type="EMBL" id="HDX32166.1"/>
    </source>
</evidence>
<keyword evidence="2" id="KW-0808">Transferase</keyword>
<dbReference type="EMBL" id="DSMG01000119">
    <property type="protein sequence ID" value="HDX32166.1"/>
    <property type="molecule type" value="Genomic_DNA"/>
</dbReference>
<dbReference type="Gene3D" id="3.40.1190.20">
    <property type="match status" value="1"/>
</dbReference>
<dbReference type="PANTHER" id="PTHR43085">
    <property type="entry name" value="HEXOKINASE FAMILY MEMBER"/>
    <property type="match status" value="1"/>
</dbReference>
<comment type="caution">
    <text evidence="5">The sequence shown here is derived from an EMBL/GenBank/DDBJ whole genome shotgun (WGS) entry which is preliminary data.</text>
</comment>
<reference evidence="5" key="1">
    <citation type="journal article" date="2020" name="mSystems">
        <title>Genome- and Community-Level Interaction Insights into Carbon Utilization and Element Cycling Functions of Hydrothermarchaeota in Hydrothermal Sediment.</title>
        <authorList>
            <person name="Zhou Z."/>
            <person name="Liu Y."/>
            <person name="Xu W."/>
            <person name="Pan J."/>
            <person name="Luo Z.H."/>
            <person name="Li M."/>
        </authorList>
    </citation>
    <scope>NUCLEOTIDE SEQUENCE [LARGE SCALE GENOMIC DNA]</scope>
    <source>
        <strain evidence="5">SpSt-289</strain>
    </source>
</reference>
<gene>
    <name evidence="5" type="ORF">ENQ20_11890</name>
</gene>
<dbReference type="AlphaFoldDB" id="A0A7C1JKY5"/>
<name>A0A7C1JKY5_9CHLR</name>
<dbReference type="InterPro" id="IPR011611">
    <property type="entry name" value="PfkB_dom"/>
</dbReference>
<accession>A0A7C1JKY5</accession>
<dbReference type="PANTHER" id="PTHR43085:SF57">
    <property type="entry name" value="CARBOHYDRATE KINASE PFKB DOMAIN-CONTAINING PROTEIN"/>
    <property type="match status" value="1"/>
</dbReference>
<comment type="similarity">
    <text evidence="1">Belongs to the carbohydrate kinase PfkB family.</text>
</comment>
<evidence type="ECO:0000256" key="3">
    <source>
        <dbReference type="ARBA" id="ARBA00022777"/>
    </source>
</evidence>
<proteinExistence type="inferred from homology"/>
<dbReference type="Pfam" id="PF00294">
    <property type="entry name" value="PfkB"/>
    <property type="match status" value="1"/>
</dbReference>
<evidence type="ECO:0000259" key="4">
    <source>
        <dbReference type="Pfam" id="PF00294"/>
    </source>
</evidence>
<protein>
    <submittedName>
        <fullName evidence="5">Carbohydrate kinase family protein</fullName>
    </submittedName>
</protein>
<evidence type="ECO:0000256" key="2">
    <source>
        <dbReference type="ARBA" id="ARBA00022679"/>
    </source>
</evidence>
<sequence>MAHRYPSIVVAGHICVDIIPAWTQTVESISAVFRPGRLTEVGPAMVSTGGAVSNTGIALHRLGVPVRLMGKIGPDLFGRAILDVVRSYDEALTEGMIVDPNADSSYTLVINPPGVDRIFLHCPGANNTFSAEDVDLEKVRGAKIFHFGYPPIMRRMYLDEGAELAALLREVRSLGMTTSLDMAQPDPNSEAGRIDWRKLLVRVLPHVDIFAPSLDETIYMLDRPLFDAIQQAEAPHIPDLALLHRLAEQLLDMGAAVVALKLGDLGLYLRTTDDVSRMAAAGAAFSPLPAGWIGRELLTPCFVADLAGTTGSGDCTVAGLLTSLLYGRTAEEAILDATAVGAASVESPDATSGVPTWEAVQARRAAGWPKHPLRINAGGWRPDATHQVWRSPRDARWEEGV</sequence>
<evidence type="ECO:0000256" key="1">
    <source>
        <dbReference type="ARBA" id="ARBA00010688"/>
    </source>
</evidence>
<dbReference type="GO" id="GO:0016301">
    <property type="term" value="F:kinase activity"/>
    <property type="evidence" value="ECO:0007669"/>
    <property type="project" value="UniProtKB-KW"/>
</dbReference>